<feature type="compositionally biased region" description="Basic and acidic residues" evidence="1">
    <location>
        <begin position="1"/>
        <end position="11"/>
    </location>
</feature>
<reference evidence="2 3" key="1">
    <citation type="submission" date="2020-02" db="EMBL/GenBank/DDBJ databases">
        <title>Draft genome sequence of Haematococcus lacustris strain NIES-144.</title>
        <authorList>
            <person name="Morimoto D."/>
            <person name="Nakagawa S."/>
            <person name="Yoshida T."/>
            <person name="Sawayama S."/>
        </authorList>
    </citation>
    <scope>NUCLEOTIDE SEQUENCE [LARGE SCALE GENOMIC DNA]</scope>
    <source>
        <strain evidence="2 3">NIES-144</strain>
    </source>
</reference>
<evidence type="ECO:0000256" key="1">
    <source>
        <dbReference type="SAM" id="MobiDB-lite"/>
    </source>
</evidence>
<organism evidence="2 3">
    <name type="scientific">Haematococcus lacustris</name>
    <name type="common">Green alga</name>
    <name type="synonym">Haematococcus pluvialis</name>
    <dbReference type="NCBI Taxonomy" id="44745"/>
    <lineage>
        <taxon>Eukaryota</taxon>
        <taxon>Viridiplantae</taxon>
        <taxon>Chlorophyta</taxon>
        <taxon>core chlorophytes</taxon>
        <taxon>Chlorophyceae</taxon>
        <taxon>CS clade</taxon>
        <taxon>Chlamydomonadales</taxon>
        <taxon>Haematococcaceae</taxon>
        <taxon>Haematococcus</taxon>
    </lineage>
</organism>
<sequence>MEALVRDKGADEGGTARCGRGGS</sequence>
<feature type="region of interest" description="Disordered" evidence="1">
    <location>
        <begin position="1"/>
        <end position="23"/>
    </location>
</feature>
<gene>
    <name evidence="2" type="ORF">HaLaN_26338</name>
</gene>
<feature type="non-terminal residue" evidence="2">
    <location>
        <position position="1"/>
    </location>
</feature>
<dbReference type="AlphaFoldDB" id="A0A6A0A603"/>
<name>A0A6A0A603_HAELA</name>
<comment type="caution">
    <text evidence="2">The sequence shown here is derived from an EMBL/GenBank/DDBJ whole genome shotgun (WGS) entry which is preliminary data.</text>
</comment>
<dbReference type="EMBL" id="BLLF01003681">
    <property type="protein sequence ID" value="GFH27940.1"/>
    <property type="molecule type" value="Genomic_DNA"/>
</dbReference>
<feature type="non-terminal residue" evidence="2">
    <location>
        <position position="23"/>
    </location>
</feature>
<evidence type="ECO:0000313" key="2">
    <source>
        <dbReference type="EMBL" id="GFH27940.1"/>
    </source>
</evidence>
<evidence type="ECO:0000313" key="3">
    <source>
        <dbReference type="Proteomes" id="UP000485058"/>
    </source>
</evidence>
<proteinExistence type="predicted"/>
<protein>
    <submittedName>
        <fullName evidence="2">Uncharacterized protein</fullName>
    </submittedName>
</protein>
<accession>A0A6A0A603</accession>
<dbReference type="Proteomes" id="UP000485058">
    <property type="component" value="Unassembled WGS sequence"/>
</dbReference>
<keyword evidence="3" id="KW-1185">Reference proteome</keyword>